<accession>A0A9J6GB94</accession>
<dbReference type="Gene3D" id="3.40.50.1820">
    <property type="entry name" value="alpha/beta hydrolase"/>
    <property type="match status" value="1"/>
</dbReference>
<keyword evidence="1" id="KW-0325">Glycoprotein</keyword>
<feature type="signal peptide" evidence="2">
    <location>
        <begin position="1"/>
        <end position="18"/>
    </location>
</feature>
<dbReference type="PANTHER" id="PTHR11559">
    <property type="entry name" value="CARBOXYLESTERASE"/>
    <property type="match status" value="1"/>
</dbReference>
<dbReference type="OrthoDB" id="6482931at2759"/>
<dbReference type="InterPro" id="IPR002018">
    <property type="entry name" value="CarbesteraseB"/>
</dbReference>
<dbReference type="OMA" id="LYQHPSE"/>
<keyword evidence="2" id="KW-0732">Signal</keyword>
<feature type="domain" description="Carboxylesterase type B" evidence="3">
    <location>
        <begin position="25"/>
        <end position="500"/>
    </location>
</feature>
<dbReference type="PROSITE" id="PS00941">
    <property type="entry name" value="CARBOXYLESTERASE_B_2"/>
    <property type="match status" value="1"/>
</dbReference>
<dbReference type="EMBL" id="JABSTR010000006">
    <property type="protein sequence ID" value="KAH9372669.1"/>
    <property type="molecule type" value="Genomic_DNA"/>
</dbReference>
<proteinExistence type="predicted"/>
<sequence>MLVILVLTCSVLSREALGLDDWSYPIASTECGLVEGHLEEGVFVYRGIPYALPPTGDRRWKPPQRFQNVEDCWTGTKQVHQFAPRCPQKKAANTPANTSEDCLYLNVYTPSMSRRSRRPVLVVIPGGSFMAMSEEDHFLEPAPAMARTYDAVVVTFEYRRNLLGFLALDMLSKLVRPPTSGNYGLLDQVQVLWWVRRNIGAFGGDNTKVVLFGHGAGATSAVLLATSSMSQGLIHRVWATGASVNFPNLTIAGAARDNLEVMGHADCPNVACLYKHKPEQLVKSFPITWSDDSTAELPKKGELNAPSMVVVDGVFLKDFVYDLWAQEDFTRVPIVLGSNLHELVSRGTLPEAEKLEAAELTAHVRDRLGSIDPRLADRVLYLYGRNDTTPAEQLHTMISDVRVTCPLQVLTGDFLNATGHTTGPPAAHFYIVDYSPSAPMRFSMNAEPTRLSQHGLDVAAIFGKMAAALGSSPMTRDDLQFEHNMQKLFHSFVHSSVPTLGAQPLKENPFVNYISANVRSRASQHEACAAWETFDMFPEYAKKN</sequence>
<reference evidence="4 5" key="1">
    <citation type="journal article" date="2020" name="Cell">
        <title>Large-Scale Comparative Analyses of Tick Genomes Elucidate Their Genetic Diversity and Vector Capacities.</title>
        <authorList>
            <consortium name="Tick Genome and Microbiome Consortium (TIGMIC)"/>
            <person name="Jia N."/>
            <person name="Wang J."/>
            <person name="Shi W."/>
            <person name="Du L."/>
            <person name="Sun Y."/>
            <person name="Zhan W."/>
            <person name="Jiang J.F."/>
            <person name="Wang Q."/>
            <person name="Zhang B."/>
            <person name="Ji P."/>
            <person name="Bell-Sakyi L."/>
            <person name="Cui X.M."/>
            <person name="Yuan T.T."/>
            <person name="Jiang B.G."/>
            <person name="Yang W.F."/>
            <person name="Lam T.T."/>
            <person name="Chang Q.C."/>
            <person name="Ding S.J."/>
            <person name="Wang X.J."/>
            <person name="Zhu J.G."/>
            <person name="Ruan X.D."/>
            <person name="Zhao L."/>
            <person name="Wei J.T."/>
            <person name="Ye R.Z."/>
            <person name="Que T.C."/>
            <person name="Du C.H."/>
            <person name="Zhou Y.H."/>
            <person name="Cheng J.X."/>
            <person name="Dai P.F."/>
            <person name="Guo W.B."/>
            <person name="Han X.H."/>
            <person name="Huang E.J."/>
            <person name="Li L.F."/>
            <person name="Wei W."/>
            <person name="Gao Y.C."/>
            <person name="Liu J.Z."/>
            <person name="Shao H.Z."/>
            <person name="Wang X."/>
            <person name="Wang C.C."/>
            <person name="Yang T.C."/>
            <person name="Huo Q.B."/>
            <person name="Li W."/>
            <person name="Chen H.Y."/>
            <person name="Chen S.E."/>
            <person name="Zhou L.G."/>
            <person name="Ni X.B."/>
            <person name="Tian J.H."/>
            <person name="Sheng Y."/>
            <person name="Liu T."/>
            <person name="Pan Y.S."/>
            <person name="Xia L.Y."/>
            <person name="Li J."/>
            <person name="Zhao F."/>
            <person name="Cao W.C."/>
        </authorList>
    </citation>
    <scope>NUCLEOTIDE SEQUENCE [LARGE SCALE GENOMIC DNA]</scope>
    <source>
        <strain evidence="4">HaeL-2018</strain>
    </source>
</reference>
<evidence type="ECO:0000313" key="4">
    <source>
        <dbReference type="EMBL" id="KAH9372669.1"/>
    </source>
</evidence>
<organism evidence="4 5">
    <name type="scientific">Haemaphysalis longicornis</name>
    <name type="common">Bush tick</name>
    <dbReference type="NCBI Taxonomy" id="44386"/>
    <lineage>
        <taxon>Eukaryota</taxon>
        <taxon>Metazoa</taxon>
        <taxon>Ecdysozoa</taxon>
        <taxon>Arthropoda</taxon>
        <taxon>Chelicerata</taxon>
        <taxon>Arachnida</taxon>
        <taxon>Acari</taxon>
        <taxon>Parasitiformes</taxon>
        <taxon>Ixodida</taxon>
        <taxon>Ixodoidea</taxon>
        <taxon>Ixodidae</taxon>
        <taxon>Haemaphysalinae</taxon>
        <taxon>Haemaphysalis</taxon>
    </lineage>
</organism>
<feature type="chain" id="PRO_5039919372" description="Carboxylesterase type B domain-containing protein" evidence="2">
    <location>
        <begin position="19"/>
        <end position="544"/>
    </location>
</feature>
<dbReference type="SUPFAM" id="SSF53474">
    <property type="entry name" value="alpha/beta-Hydrolases"/>
    <property type="match status" value="1"/>
</dbReference>
<dbReference type="VEuPathDB" id="VectorBase:HLOH_062759"/>
<dbReference type="InterPro" id="IPR029058">
    <property type="entry name" value="AB_hydrolase_fold"/>
</dbReference>
<comment type="caution">
    <text evidence="4">The sequence shown here is derived from an EMBL/GenBank/DDBJ whole genome shotgun (WGS) entry which is preliminary data.</text>
</comment>
<dbReference type="AlphaFoldDB" id="A0A9J6GB94"/>
<dbReference type="InterPro" id="IPR050309">
    <property type="entry name" value="Type-B_Carboxylest/Lipase"/>
</dbReference>
<dbReference type="InterPro" id="IPR019819">
    <property type="entry name" value="Carboxylesterase_B_CS"/>
</dbReference>
<evidence type="ECO:0000256" key="2">
    <source>
        <dbReference type="SAM" id="SignalP"/>
    </source>
</evidence>
<evidence type="ECO:0000313" key="5">
    <source>
        <dbReference type="Proteomes" id="UP000821853"/>
    </source>
</evidence>
<dbReference type="Pfam" id="PF00135">
    <property type="entry name" value="COesterase"/>
    <property type="match status" value="1"/>
</dbReference>
<gene>
    <name evidence="4" type="ORF">HPB48_012957</name>
</gene>
<evidence type="ECO:0000256" key="1">
    <source>
        <dbReference type="ARBA" id="ARBA00023180"/>
    </source>
</evidence>
<evidence type="ECO:0000259" key="3">
    <source>
        <dbReference type="Pfam" id="PF00135"/>
    </source>
</evidence>
<protein>
    <recommendedName>
        <fullName evidence="3">Carboxylesterase type B domain-containing protein</fullName>
    </recommendedName>
</protein>
<keyword evidence="5" id="KW-1185">Reference proteome</keyword>
<name>A0A9J6GB94_HAELO</name>
<dbReference type="Proteomes" id="UP000821853">
    <property type="component" value="Chromosome 4"/>
</dbReference>